<comment type="caution">
    <text evidence="2">The sequence shown here is derived from an EMBL/GenBank/DDBJ whole genome shotgun (WGS) entry which is preliminary data.</text>
</comment>
<dbReference type="InterPro" id="IPR001387">
    <property type="entry name" value="Cro/C1-type_HTH"/>
</dbReference>
<proteinExistence type="predicted"/>
<evidence type="ECO:0000313" key="2">
    <source>
        <dbReference type="EMBL" id="OIQ72939.1"/>
    </source>
</evidence>
<dbReference type="AlphaFoldDB" id="A0A1J5Q654"/>
<dbReference type="GO" id="GO:0003677">
    <property type="term" value="F:DNA binding"/>
    <property type="evidence" value="ECO:0007669"/>
    <property type="project" value="InterPro"/>
</dbReference>
<accession>A0A1J5Q654</accession>
<organism evidence="2">
    <name type="scientific">mine drainage metagenome</name>
    <dbReference type="NCBI Taxonomy" id="410659"/>
    <lineage>
        <taxon>unclassified sequences</taxon>
        <taxon>metagenomes</taxon>
        <taxon>ecological metagenomes</taxon>
    </lineage>
</organism>
<dbReference type="SUPFAM" id="SSF47413">
    <property type="entry name" value="lambda repressor-like DNA-binding domains"/>
    <property type="match status" value="1"/>
</dbReference>
<gene>
    <name evidence="2" type="ORF">GALL_454290</name>
</gene>
<dbReference type="Pfam" id="PF01381">
    <property type="entry name" value="HTH_3"/>
    <property type="match status" value="1"/>
</dbReference>
<name>A0A1J5Q654_9ZZZZ</name>
<dbReference type="CDD" id="cd00093">
    <property type="entry name" value="HTH_XRE"/>
    <property type="match status" value="1"/>
</dbReference>
<sequence length="82" mass="8755">MSTGIRHSITPGQCRAARALLDITQPELAEAAGLGLSTIVDFEKSRRDVSRTAVHAMREALEKAGIQFIAKNGGGPGVRLRQ</sequence>
<dbReference type="EMBL" id="MLJW01003066">
    <property type="protein sequence ID" value="OIQ72939.1"/>
    <property type="molecule type" value="Genomic_DNA"/>
</dbReference>
<dbReference type="Gene3D" id="1.10.260.40">
    <property type="entry name" value="lambda repressor-like DNA-binding domains"/>
    <property type="match status" value="1"/>
</dbReference>
<feature type="domain" description="HTH cro/C1-type" evidence="1">
    <location>
        <begin position="15"/>
        <end position="68"/>
    </location>
</feature>
<protein>
    <recommendedName>
        <fullName evidence="1">HTH cro/C1-type domain-containing protein</fullName>
    </recommendedName>
</protein>
<dbReference type="InterPro" id="IPR010982">
    <property type="entry name" value="Lambda_DNA-bd_dom_sf"/>
</dbReference>
<reference evidence="2" key="1">
    <citation type="submission" date="2016-10" db="EMBL/GenBank/DDBJ databases">
        <title>Sequence of Gallionella enrichment culture.</title>
        <authorList>
            <person name="Poehlein A."/>
            <person name="Muehling M."/>
            <person name="Daniel R."/>
        </authorList>
    </citation>
    <scope>NUCLEOTIDE SEQUENCE</scope>
</reference>
<dbReference type="PROSITE" id="PS50943">
    <property type="entry name" value="HTH_CROC1"/>
    <property type="match status" value="1"/>
</dbReference>
<evidence type="ECO:0000259" key="1">
    <source>
        <dbReference type="PROSITE" id="PS50943"/>
    </source>
</evidence>